<evidence type="ECO:0000256" key="1">
    <source>
        <dbReference type="SAM" id="MobiDB-lite"/>
    </source>
</evidence>
<accession>A0A382X2H6</accession>
<protein>
    <submittedName>
        <fullName evidence="2">Uncharacterized protein</fullName>
    </submittedName>
</protein>
<evidence type="ECO:0000313" key="2">
    <source>
        <dbReference type="EMBL" id="SVD65074.1"/>
    </source>
</evidence>
<gene>
    <name evidence="2" type="ORF">METZ01_LOCUS417928</name>
</gene>
<name>A0A382X2H6_9ZZZZ</name>
<feature type="region of interest" description="Disordered" evidence="1">
    <location>
        <begin position="1"/>
        <end position="26"/>
    </location>
</feature>
<organism evidence="2">
    <name type="scientific">marine metagenome</name>
    <dbReference type="NCBI Taxonomy" id="408172"/>
    <lineage>
        <taxon>unclassified sequences</taxon>
        <taxon>metagenomes</taxon>
        <taxon>ecological metagenomes</taxon>
    </lineage>
</organism>
<feature type="compositionally biased region" description="Basic and acidic residues" evidence="1">
    <location>
        <begin position="1"/>
        <end position="18"/>
    </location>
</feature>
<dbReference type="AlphaFoldDB" id="A0A382X2H6"/>
<reference evidence="2" key="1">
    <citation type="submission" date="2018-05" db="EMBL/GenBank/DDBJ databases">
        <authorList>
            <person name="Lanie J.A."/>
            <person name="Ng W.-L."/>
            <person name="Kazmierczak K.M."/>
            <person name="Andrzejewski T.M."/>
            <person name="Davidsen T.M."/>
            <person name="Wayne K.J."/>
            <person name="Tettelin H."/>
            <person name="Glass J.I."/>
            <person name="Rusch D."/>
            <person name="Podicherti R."/>
            <person name="Tsui H.-C.T."/>
            <person name="Winkler M.E."/>
        </authorList>
    </citation>
    <scope>NUCLEOTIDE SEQUENCE</scope>
</reference>
<sequence>MSDFNSKDYFSKKAESLSKNKVLIQA</sequence>
<dbReference type="EMBL" id="UINC01164296">
    <property type="protein sequence ID" value="SVD65074.1"/>
    <property type="molecule type" value="Genomic_DNA"/>
</dbReference>
<proteinExistence type="predicted"/>